<sequence>MFTSSSPDVSTSFPESADFARIAPTSPRTLARPALAPASVRPARDETALAGVLRHPGIWRRSTSTVMAVDAQPTGLAELDALLPGGGWPRGALSEILIEQDGIGECSLVLPALAALTQARRRIALVAPPYIPYAPALAAAGIDLAQLVHIDAGATDTHWTAEQCLRAGCCGAVLNWLPNVDYRQLRRLQLAAETGAAIGFVFRPLGAASQTSPAALRLMVTASENGPRIEILKCRGRIDGRTQAIRLRA</sequence>
<gene>
    <name evidence="2" type="ORF">GCM10009105_28220</name>
</gene>
<reference evidence="2 3" key="1">
    <citation type="journal article" date="2019" name="Int. J. Syst. Evol. Microbiol.">
        <title>The Global Catalogue of Microorganisms (GCM) 10K type strain sequencing project: providing services to taxonomists for standard genome sequencing and annotation.</title>
        <authorList>
            <consortium name="The Broad Institute Genomics Platform"/>
            <consortium name="The Broad Institute Genome Sequencing Center for Infectious Disease"/>
            <person name="Wu L."/>
            <person name="Ma J."/>
        </authorList>
    </citation>
    <scope>NUCLEOTIDE SEQUENCE [LARGE SCALE GENOMIC DNA]</scope>
    <source>
        <strain evidence="2 3">JCM 15421</strain>
    </source>
</reference>
<dbReference type="Proteomes" id="UP001501523">
    <property type="component" value="Unassembled WGS sequence"/>
</dbReference>
<evidence type="ECO:0000256" key="1">
    <source>
        <dbReference type="ARBA" id="ARBA00022763"/>
    </source>
</evidence>
<protein>
    <recommendedName>
        <fullName evidence="4">Translesion DNA synthesis-associated protein ImuA</fullName>
    </recommendedName>
</protein>
<evidence type="ECO:0000313" key="2">
    <source>
        <dbReference type="EMBL" id="GAA0719597.1"/>
    </source>
</evidence>
<dbReference type="NCBIfam" id="NF033429">
    <property type="entry name" value="ImuA_translesion"/>
    <property type="match status" value="1"/>
</dbReference>
<dbReference type="PANTHER" id="PTHR35369">
    <property type="entry name" value="BLR3025 PROTEIN-RELATED"/>
    <property type="match status" value="1"/>
</dbReference>
<dbReference type="EMBL" id="BAAAEU010000024">
    <property type="protein sequence ID" value="GAA0719597.1"/>
    <property type="molecule type" value="Genomic_DNA"/>
</dbReference>
<comment type="caution">
    <text evidence="2">The sequence shown here is derived from an EMBL/GenBank/DDBJ whole genome shotgun (WGS) entry which is preliminary data.</text>
</comment>
<evidence type="ECO:0000313" key="3">
    <source>
        <dbReference type="Proteomes" id="UP001501523"/>
    </source>
</evidence>
<proteinExistence type="predicted"/>
<dbReference type="Gene3D" id="3.40.50.300">
    <property type="entry name" value="P-loop containing nucleotide triphosphate hydrolases"/>
    <property type="match status" value="1"/>
</dbReference>
<dbReference type="SUPFAM" id="SSF52540">
    <property type="entry name" value="P-loop containing nucleoside triphosphate hydrolases"/>
    <property type="match status" value="1"/>
</dbReference>
<keyword evidence="3" id="KW-1185">Reference proteome</keyword>
<organism evidence="2 3">
    <name type="scientific">Dokdonella soli</name>
    <dbReference type="NCBI Taxonomy" id="529810"/>
    <lineage>
        <taxon>Bacteria</taxon>
        <taxon>Pseudomonadati</taxon>
        <taxon>Pseudomonadota</taxon>
        <taxon>Gammaproteobacteria</taxon>
        <taxon>Lysobacterales</taxon>
        <taxon>Rhodanobacteraceae</taxon>
        <taxon>Dokdonella</taxon>
    </lineage>
</organism>
<dbReference type="PANTHER" id="PTHR35369:SF3">
    <property type="entry name" value="TRANSLESION DNA SYNTHESIS-ASSOCIATED PROTEIN IMUA"/>
    <property type="match status" value="1"/>
</dbReference>
<dbReference type="InterPro" id="IPR050356">
    <property type="entry name" value="SulA_CellDiv_inhibitor"/>
</dbReference>
<name>A0ABN1IQZ5_9GAMM</name>
<accession>A0ABN1IQZ5</accession>
<evidence type="ECO:0008006" key="4">
    <source>
        <dbReference type="Google" id="ProtNLM"/>
    </source>
</evidence>
<dbReference type="InterPro" id="IPR047610">
    <property type="entry name" value="ImuA_translesion"/>
</dbReference>
<keyword evidence="1" id="KW-0227">DNA damage</keyword>
<dbReference type="RefSeq" id="WP_343792252.1">
    <property type="nucleotide sequence ID" value="NZ_BAAAEU010000024.1"/>
</dbReference>
<dbReference type="InterPro" id="IPR027417">
    <property type="entry name" value="P-loop_NTPase"/>
</dbReference>